<sequence>MEKKTPPFDSKTSHTIVKHEYSPEKNGAEYSQTEQEDDIYSSLSDDLSELSILCDMEFSHDYRTYFEKHLKTLPSVGPPTILAYKRESSEDNRLLAIMKILREQSGKELCEFCGKPLEPFPLEYTTDTAFSEEIFCCRQFRNMFQYLFKEEKRLLHKDEIELISVAPHGPYGSEVERQKAKEKTAQRLRERHIAKVFESFVAEPTTYNEYGKPMKTISYQLSTAPPGEDSWTILQDNIDAKSEEESFDEEPTLYDFTSDMMMSERFVEKYYRTGRKFLTVFPDGTAQIFYPSGNLAIIIIPNKLKESICIVQEDVEHNADILAVFGSSGRATCYHPNQNVWINVNPVGGQCLDSTGRRVRRWQWRSPDILKPSAPFKPIFMALNHQVGIRIFGKDRMYVTFLAMGQQAKFNVGGTKMTSQVEGKDGDLQKESTEGELMLFAIKIKFLSLLNKCHECLNFPTRKQWDRVKPPLFLVSQAQKLLYLCSVCDINKDVRSSIQDILSNYVSCQLVN</sequence>
<feature type="domain" description="FAM194 C-terminal" evidence="2">
    <location>
        <begin position="265"/>
        <end position="467"/>
    </location>
</feature>
<dbReference type="Proteomes" id="UP000824782">
    <property type="component" value="Unassembled WGS sequence"/>
</dbReference>
<comment type="caution">
    <text evidence="3">The sequence shown here is derived from an EMBL/GenBank/DDBJ whole genome shotgun (WGS) entry which is preliminary data.</text>
</comment>
<feature type="region of interest" description="Disordered" evidence="1">
    <location>
        <begin position="1"/>
        <end position="38"/>
    </location>
</feature>
<dbReference type="PANTHER" id="PTHR23093:SF21">
    <property type="entry name" value="GLUTAMATE-RICH PROTEIN 6"/>
    <property type="match status" value="1"/>
</dbReference>
<dbReference type="AlphaFoldDB" id="A0AAV7C8H5"/>
<dbReference type="PANTHER" id="PTHR23093">
    <property type="entry name" value="SIMILAR TO CHROMOSOME 3 OPEN READING FRAME 20"/>
    <property type="match status" value="1"/>
</dbReference>
<dbReference type="EMBL" id="WNYA01000003">
    <property type="protein sequence ID" value="KAG8580965.1"/>
    <property type="molecule type" value="Genomic_DNA"/>
</dbReference>
<organism evidence="3 4">
    <name type="scientific">Engystomops pustulosus</name>
    <name type="common">Tungara frog</name>
    <name type="synonym">Physalaemus pustulosus</name>
    <dbReference type="NCBI Taxonomy" id="76066"/>
    <lineage>
        <taxon>Eukaryota</taxon>
        <taxon>Metazoa</taxon>
        <taxon>Chordata</taxon>
        <taxon>Craniata</taxon>
        <taxon>Vertebrata</taxon>
        <taxon>Euteleostomi</taxon>
        <taxon>Amphibia</taxon>
        <taxon>Batrachia</taxon>
        <taxon>Anura</taxon>
        <taxon>Neobatrachia</taxon>
        <taxon>Hyloidea</taxon>
        <taxon>Leptodactylidae</taxon>
        <taxon>Leiuperinae</taxon>
        <taxon>Engystomops</taxon>
    </lineage>
</organism>
<dbReference type="InterPro" id="IPR029281">
    <property type="entry name" value="FAM194_C"/>
</dbReference>
<protein>
    <recommendedName>
        <fullName evidence="2">FAM194 C-terminal domain-containing protein</fullName>
    </recommendedName>
</protein>
<name>A0AAV7C8H5_ENGPU</name>
<feature type="compositionally biased region" description="Basic and acidic residues" evidence="1">
    <location>
        <begin position="17"/>
        <end position="27"/>
    </location>
</feature>
<dbReference type="Pfam" id="PF14977">
    <property type="entry name" value="FAM194"/>
    <property type="match status" value="1"/>
</dbReference>
<evidence type="ECO:0000313" key="4">
    <source>
        <dbReference type="Proteomes" id="UP000824782"/>
    </source>
</evidence>
<evidence type="ECO:0000313" key="3">
    <source>
        <dbReference type="EMBL" id="KAG8580965.1"/>
    </source>
</evidence>
<keyword evidence="4" id="KW-1185">Reference proteome</keyword>
<reference evidence="3" key="1">
    <citation type="thesis" date="2020" institute="ProQuest LLC" country="789 East Eisenhower Parkway, Ann Arbor, MI, USA">
        <title>Comparative Genomics and Chromosome Evolution.</title>
        <authorList>
            <person name="Mudd A.B."/>
        </authorList>
    </citation>
    <scope>NUCLEOTIDE SEQUENCE</scope>
    <source>
        <strain evidence="3">237g6f4</strain>
        <tissue evidence="3">Blood</tissue>
    </source>
</reference>
<evidence type="ECO:0000256" key="1">
    <source>
        <dbReference type="SAM" id="MobiDB-lite"/>
    </source>
</evidence>
<proteinExistence type="predicted"/>
<evidence type="ECO:0000259" key="2">
    <source>
        <dbReference type="Pfam" id="PF14977"/>
    </source>
</evidence>
<gene>
    <name evidence="3" type="ORF">GDO81_007495</name>
</gene>
<accession>A0AAV7C8H5</accession>